<dbReference type="AlphaFoldDB" id="A0AA40HZU4"/>
<sequence length="149" mass="16477">MTNKAQMTAHLFTAWFTEYFKPTLRPTAQKKTFSPQILLLMSLRTFIIHEKGSKINSNRNSEGVDFHPLRVFQVILVFLDKMALKDQRACLLHTAVTAKQAMLGAAYRLHFTAPGSLRPCWVLPAAMLACSPVAVATAKQAMLGAASSL</sequence>
<accession>A0AA40HZU4</accession>
<reference evidence="1" key="1">
    <citation type="submission" date="2023-06" db="EMBL/GenBank/DDBJ databases">
        <title>Reference genome for the Northern bat (Eptesicus nilssonii), a most northern bat species.</title>
        <authorList>
            <person name="Laine V.N."/>
            <person name="Pulliainen A.T."/>
            <person name="Lilley T.M."/>
        </authorList>
    </citation>
    <scope>NUCLEOTIDE SEQUENCE</scope>
    <source>
        <strain evidence="1">BLF_Eptnil</strain>
        <tissue evidence="1">Kidney</tissue>
    </source>
</reference>
<proteinExistence type="predicted"/>
<protein>
    <submittedName>
        <fullName evidence="1">Uncharacterized protein</fullName>
    </submittedName>
</protein>
<name>A0AA40HZU4_CNENI</name>
<gene>
    <name evidence="1" type="ORF">QTO34_018410</name>
</gene>
<evidence type="ECO:0000313" key="2">
    <source>
        <dbReference type="Proteomes" id="UP001177744"/>
    </source>
</evidence>
<feature type="non-terminal residue" evidence="1">
    <location>
        <position position="149"/>
    </location>
</feature>
<comment type="caution">
    <text evidence="1">The sequence shown here is derived from an EMBL/GenBank/DDBJ whole genome shotgun (WGS) entry which is preliminary data.</text>
</comment>
<keyword evidence="2" id="KW-1185">Reference proteome</keyword>
<evidence type="ECO:0000313" key="1">
    <source>
        <dbReference type="EMBL" id="KAK1339852.1"/>
    </source>
</evidence>
<organism evidence="1 2">
    <name type="scientific">Cnephaeus nilssonii</name>
    <name type="common">Northern bat</name>
    <name type="synonym">Eptesicus nilssonii</name>
    <dbReference type="NCBI Taxonomy" id="3371016"/>
    <lineage>
        <taxon>Eukaryota</taxon>
        <taxon>Metazoa</taxon>
        <taxon>Chordata</taxon>
        <taxon>Craniata</taxon>
        <taxon>Vertebrata</taxon>
        <taxon>Euteleostomi</taxon>
        <taxon>Mammalia</taxon>
        <taxon>Eutheria</taxon>
        <taxon>Laurasiatheria</taxon>
        <taxon>Chiroptera</taxon>
        <taxon>Yangochiroptera</taxon>
        <taxon>Vespertilionidae</taxon>
        <taxon>Cnephaeus</taxon>
    </lineage>
</organism>
<dbReference type="EMBL" id="JAULJE010000008">
    <property type="protein sequence ID" value="KAK1339852.1"/>
    <property type="molecule type" value="Genomic_DNA"/>
</dbReference>
<dbReference type="Proteomes" id="UP001177744">
    <property type="component" value="Unassembled WGS sequence"/>
</dbReference>